<feature type="region of interest" description="Disordered" evidence="5">
    <location>
        <begin position="530"/>
        <end position="552"/>
    </location>
</feature>
<feature type="compositionally biased region" description="Acidic residues" evidence="5">
    <location>
        <begin position="221"/>
        <end position="230"/>
    </location>
</feature>
<reference evidence="6 7" key="1">
    <citation type="journal article" date="2018" name="Nat. Ecol. Evol.">
        <title>Pezizomycetes genomes reveal the molecular basis of ectomycorrhizal truffle lifestyle.</title>
        <authorList>
            <person name="Murat C."/>
            <person name="Payen T."/>
            <person name="Noel B."/>
            <person name="Kuo A."/>
            <person name="Morin E."/>
            <person name="Chen J."/>
            <person name="Kohler A."/>
            <person name="Krizsan K."/>
            <person name="Balestrini R."/>
            <person name="Da Silva C."/>
            <person name="Montanini B."/>
            <person name="Hainaut M."/>
            <person name="Levati E."/>
            <person name="Barry K.W."/>
            <person name="Belfiori B."/>
            <person name="Cichocki N."/>
            <person name="Clum A."/>
            <person name="Dockter R.B."/>
            <person name="Fauchery L."/>
            <person name="Guy J."/>
            <person name="Iotti M."/>
            <person name="Le Tacon F."/>
            <person name="Lindquist E.A."/>
            <person name="Lipzen A."/>
            <person name="Malagnac F."/>
            <person name="Mello A."/>
            <person name="Molinier V."/>
            <person name="Miyauchi S."/>
            <person name="Poulain J."/>
            <person name="Riccioni C."/>
            <person name="Rubini A."/>
            <person name="Sitrit Y."/>
            <person name="Splivallo R."/>
            <person name="Traeger S."/>
            <person name="Wang M."/>
            <person name="Zifcakova L."/>
            <person name="Wipf D."/>
            <person name="Zambonelli A."/>
            <person name="Paolocci F."/>
            <person name="Nowrousian M."/>
            <person name="Ottonello S."/>
            <person name="Baldrian P."/>
            <person name="Spatafora J.W."/>
            <person name="Henrissat B."/>
            <person name="Nagy L.G."/>
            <person name="Aury J.M."/>
            <person name="Wincker P."/>
            <person name="Grigoriev I.V."/>
            <person name="Bonfante P."/>
            <person name="Martin F.M."/>
        </authorList>
    </citation>
    <scope>NUCLEOTIDE SEQUENCE [LARGE SCALE GENOMIC DNA]</scope>
    <source>
        <strain evidence="6 7">CCBAS932</strain>
    </source>
</reference>
<evidence type="ECO:0000256" key="3">
    <source>
        <dbReference type="ARBA" id="ARBA00023163"/>
    </source>
</evidence>
<dbReference type="STRING" id="1392247.A0A3N4KJ38"/>
<keyword evidence="4" id="KW-0539">Nucleus</keyword>
<feature type="compositionally biased region" description="Basic residues" evidence="5">
    <location>
        <begin position="533"/>
        <end position="542"/>
    </location>
</feature>
<evidence type="ECO:0000256" key="5">
    <source>
        <dbReference type="SAM" id="MobiDB-lite"/>
    </source>
</evidence>
<dbReference type="PANTHER" id="PTHR13408">
    <property type="entry name" value="DNA-DIRECTED RNA POLYMERASE III"/>
    <property type="match status" value="1"/>
</dbReference>
<gene>
    <name evidence="6" type="ORF">P167DRAFT_567216</name>
</gene>
<dbReference type="GO" id="GO:0005666">
    <property type="term" value="C:RNA polymerase III complex"/>
    <property type="evidence" value="ECO:0007669"/>
    <property type="project" value="InterPro"/>
</dbReference>
<comment type="subcellular location">
    <subcellularLocation>
        <location evidence="1">Nucleus</location>
    </subcellularLocation>
</comment>
<feature type="compositionally biased region" description="Pro residues" evidence="5">
    <location>
        <begin position="44"/>
        <end position="55"/>
    </location>
</feature>
<dbReference type="OrthoDB" id="5836119at2759"/>
<feature type="compositionally biased region" description="Basic and acidic residues" evidence="5">
    <location>
        <begin position="174"/>
        <end position="186"/>
    </location>
</feature>
<keyword evidence="2" id="KW-0240">DNA-directed RNA polymerase</keyword>
<dbReference type="PANTHER" id="PTHR13408:SF0">
    <property type="entry name" value="DNA-DIRECTED RNA POLYMERASE III SUBUNIT RPC4"/>
    <property type="match status" value="1"/>
</dbReference>
<evidence type="ECO:0000256" key="1">
    <source>
        <dbReference type="ARBA" id="ARBA00004123"/>
    </source>
</evidence>
<evidence type="ECO:0000256" key="2">
    <source>
        <dbReference type="ARBA" id="ARBA00022478"/>
    </source>
</evidence>
<dbReference type="InParanoid" id="A0A3N4KJ38"/>
<dbReference type="GO" id="GO:0003677">
    <property type="term" value="F:DNA binding"/>
    <property type="evidence" value="ECO:0007669"/>
    <property type="project" value="InterPro"/>
</dbReference>
<dbReference type="FunCoup" id="A0A3N4KJ38">
    <property type="interactions" value="145"/>
</dbReference>
<dbReference type="GO" id="GO:0042797">
    <property type="term" value="P:tRNA transcription by RNA polymerase III"/>
    <property type="evidence" value="ECO:0007669"/>
    <property type="project" value="TreeGrafter"/>
</dbReference>
<name>A0A3N4KJ38_9PEZI</name>
<organism evidence="6 7">
    <name type="scientific">Morchella conica CCBAS932</name>
    <dbReference type="NCBI Taxonomy" id="1392247"/>
    <lineage>
        <taxon>Eukaryota</taxon>
        <taxon>Fungi</taxon>
        <taxon>Dikarya</taxon>
        <taxon>Ascomycota</taxon>
        <taxon>Pezizomycotina</taxon>
        <taxon>Pezizomycetes</taxon>
        <taxon>Pezizales</taxon>
        <taxon>Morchellaceae</taxon>
        <taxon>Morchella</taxon>
    </lineage>
</organism>
<evidence type="ECO:0008006" key="8">
    <source>
        <dbReference type="Google" id="ProtNLM"/>
    </source>
</evidence>
<feature type="compositionally biased region" description="Basic and acidic residues" evidence="5">
    <location>
        <begin position="259"/>
        <end position="283"/>
    </location>
</feature>
<accession>A0A3N4KJ38</accession>
<dbReference type="AlphaFoldDB" id="A0A3N4KJ38"/>
<protein>
    <recommendedName>
        <fullName evidence="8">RNA polymerase III RPC4-domain-containing protein</fullName>
    </recommendedName>
</protein>
<dbReference type="EMBL" id="ML119152">
    <property type="protein sequence ID" value="RPB09359.1"/>
    <property type="molecule type" value="Genomic_DNA"/>
</dbReference>
<keyword evidence="7" id="KW-1185">Reference proteome</keyword>
<sequence>MPPRLKAVPKPVARRRVAGGGEASAEASQPSTGPSTPAAEIAEPPAPIAQAPPPGRLDSLTPKPLVGPPIRGAAGGLKFKPKAIARKTKEERDAIAAKFEASATPAPARGNRGDRGQRGGRVRGRGRGGFSDTPATASGPFALGSVNTGRLKEVAVERGTNFTKHRQSMGADLDGVKRKAKMKTEDGQEINYSSSDDSDDARMDVEFIGYLDDLAGKKDDEGDQQMDDEDRLWGAGAPLRVPRSHHHELKSSVNTDSSTKTDKGIKKGKSKVEFETTIKIKDEPVDDDDIALPDLDSPPLSPPSPKAAKPDPEVLTQQFKEETEMEEVDRQATLREMVGDFSGIKVDDDIEMESGITDSKKNLELDNQIFCFQFPEILPQLVSSEDAKESIAVAPTAPINTDDKSAASAPPLPNVPLSLKQQKISAKAQMALLESFPPSGVAGQLRVHKSGRISILWGSQDSEDGPIEFDVSRGSRMGFLQEAVVIKQKSPWGEQDVDEKGRQKGAAFSLGQIKGKFVVCPNFSQLLGAEKDKKRKDKKGKGKATDIQNVEP</sequence>
<keyword evidence="3" id="KW-0804">Transcription</keyword>
<dbReference type="Pfam" id="PF05132">
    <property type="entry name" value="RNA_pol_Rpc4"/>
    <property type="match status" value="1"/>
</dbReference>
<dbReference type="Proteomes" id="UP000277580">
    <property type="component" value="Unassembled WGS sequence"/>
</dbReference>
<evidence type="ECO:0000313" key="6">
    <source>
        <dbReference type="EMBL" id="RPB09359.1"/>
    </source>
</evidence>
<evidence type="ECO:0000313" key="7">
    <source>
        <dbReference type="Proteomes" id="UP000277580"/>
    </source>
</evidence>
<dbReference type="InterPro" id="IPR007811">
    <property type="entry name" value="RPC4"/>
</dbReference>
<proteinExistence type="predicted"/>
<feature type="region of interest" description="Disordered" evidence="5">
    <location>
        <begin position="1"/>
        <end position="314"/>
    </location>
</feature>
<evidence type="ECO:0000256" key="4">
    <source>
        <dbReference type="ARBA" id="ARBA00023242"/>
    </source>
</evidence>